<keyword evidence="2" id="KW-1185">Reference proteome</keyword>
<dbReference type="AlphaFoldDB" id="A0A7W8FSS4"/>
<organism evidence="1 2">
    <name type="scientific">Planococcus koreensis</name>
    <dbReference type="NCBI Taxonomy" id="112331"/>
    <lineage>
        <taxon>Bacteria</taxon>
        <taxon>Bacillati</taxon>
        <taxon>Bacillota</taxon>
        <taxon>Bacilli</taxon>
        <taxon>Bacillales</taxon>
        <taxon>Caryophanaceae</taxon>
        <taxon>Planococcus</taxon>
    </lineage>
</organism>
<accession>A0A7W8FSS4</accession>
<proteinExistence type="predicted"/>
<dbReference type="EMBL" id="JACHHE010000001">
    <property type="protein sequence ID" value="MBB5178780.1"/>
    <property type="molecule type" value="Genomic_DNA"/>
</dbReference>
<name>A0A7W8FSS4_9BACL</name>
<dbReference type="Proteomes" id="UP000525923">
    <property type="component" value="Unassembled WGS sequence"/>
</dbReference>
<comment type="caution">
    <text evidence="1">The sequence shown here is derived from an EMBL/GenBank/DDBJ whole genome shotgun (WGS) entry which is preliminary data.</text>
</comment>
<evidence type="ECO:0000313" key="1">
    <source>
        <dbReference type="EMBL" id="MBB5178780.1"/>
    </source>
</evidence>
<dbReference type="RefSeq" id="WP_135502229.1">
    <property type="nucleotide sequence ID" value="NZ_JACHHE010000001.1"/>
</dbReference>
<dbReference type="OrthoDB" id="2453081at2"/>
<evidence type="ECO:0000313" key="2">
    <source>
        <dbReference type="Proteomes" id="UP000525923"/>
    </source>
</evidence>
<protein>
    <submittedName>
        <fullName evidence="1">Uncharacterized protein</fullName>
    </submittedName>
</protein>
<reference evidence="1 2" key="1">
    <citation type="submission" date="2020-08" db="EMBL/GenBank/DDBJ databases">
        <title>Genomic Encyclopedia of Type Strains, Phase IV (KMG-IV): sequencing the most valuable type-strain genomes for metagenomic binning, comparative biology and taxonomic classification.</title>
        <authorList>
            <person name="Goeker M."/>
        </authorList>
    </citation>
    <scope>NUCLEOTIDE SEQUENCE [LARGE SCALE GENOMIC DNA]</scope>
    <source>
        <strain evidence="1 2">DSM 15895</strain>
    </source>
</reference>
<sequence length="94" mass="11040">MKFYKYIELDDKIVHGTLENGHLFWEKEIRGWNDNETFLDMTSIVKIRAIDFQDEPEMKINVDYSRSDMEEDLMIGKLVDRAKNDLLTAGPAVQ</sequence>
<gene>
    <name evidence="1" type="ORF">HNQ44_000202</name>
</gene>